<dbReference type="InterPro" id="IPR051310">
    <property type="entry name" value="MCP_chemotaxis"/>
</dbReference>
<dbReference type="InterPro" id="IPR004089">
    <property type="entry name" value="MCPsignal_dom"/>
</dbReference>
<gene>
    <name evidence="5" type="ORF">E7512_09335</name>
</gene>
<dbReference type="Proteomes" id="UP000754750">
    <property type="component" value="Unassembled WGS sequence"/>
</dbReference>
<name>A0A928KSJ2_9FIRM</name>
<dbReference type="EMBL" id="SVNY01000004">
    <property type="protein sequence ID" value="MBE6833765.1"/>
    <property type="molecule type" value="Genomic_DNA"/>
</dbReference>
<keyword evidence="3" id="KW-0807">Transducer</keyword>
<dbReference type="GO" id="GO:0004888">
    <property type="term" value="F:transmembrane signaling receptor activity"/>
    <property type="evidence" value="ECO:0007669"/>
    <property type="project" value="InterPro"/>
</dbReference>
<proteinExistence type="inferred from homology"/>
<dbReference type="InterPro" id="IPR004090">
    <property type="entry name" value="Chemotax_Me-accpt_rcpt"/>
</dbReference>
<organism evidence="5 6">
    <name type="scientific">Faecalispora sporosphaeroides</name>
    <dbReference type="NCBI Taxonomy" id="1549"/>
    <lineage>
        <taxon>Bacteria</taxon>
        <taxon>Bacillati</taxon>
        <taxon>Bacillota</taxon>
        <taxon>Clostridia</taxon>
        <taxon>Eubacteriales</taxon>
        <taxon>Oscillospiraceae</taxon>
        <taxon>Faecalispora</taxon>
    </lineage>
</organism>
<dbReference type="SUPFAM" id="SSF58104">
    <property type="entry name" value="Methyl-accepting chemotaxis protein (MCP) signaling domain"/>
    <property type="match status" value="1"/>
</dbReference>
<evidence type="ECO:0000259" key="4">
    <source>
        <dbReference type="PROSITE" id="PS50111"/>
    </source>
</evidence>
<reference evidence="5" key="1">
    <citation type="submission" date="2019-04" db="EMBL/GenBank/DDBJ databases">
        <title>Evolution of Biomass-Degrading Anaerobic Consortia Revealed by Metagenomics.</title>
        <authorList>
            <person name="Peng X."/>
        </authorList>
    </citation>
    <scope>NUCLEOTIDE SEQUENCE</scope>
    <source>
        <strain evidence="5">SIG551</strain>
    </source>
</reference>
<accession>A0A928KSJ2</accession>
<keyword evidence="1" id="KW-0145">Chemotaxis</keyword>
<evidence type="ECO:0000313" key="6">
    <source>
        <dbReference type="Proteomes" id="UP000754750"/>
    </source>
</evidence>
<dbReference type="GO" id="GO:0007165">
    <property type="term" value="P:signal transduction"/>
    <property type="evidence" value="ECO:0007669"/>
    <property type="project" value="UniProtKB-KW"/>
</dbReference>
<evidence type="ECO:0000256" key="2">
    <source>
        <dbReference type="ARBA" id="ARBA00029447"/>
    </source>
</evidence>
<dbReference type="PROSITE" id="PS50111">
    <property type="entry name" value="CHEMOTAXIS_TRANSDUC_2"/>
    <property type="match status" value="1"/>
</dbReference>
<dbReference type="PANTHER" id="PTHR43531:SF11">
    <property type="entry name" value="METHYL-ACCEPTING CHEMOTAXIS PROTEIN 3"/>
    <property type="match status" value="1"/>
</dbReference>
<dbReference type="PANTHER" id="PTHR43531">
    <property type="entry name" value="PROTEIN ICFG"/>
    <property type="match status" value="1"/>
</dbReference>
<dbReference type="GO" id="GO:0006935">
    <property type="term" value="P:chemotaxis"/>
    <property type="evidence" value="ECO:0007669"/>
    <property type="project" value="UniProtKB-KW"/>
</dbReference>
<evidence type="ECO:0000256" key="3">
    <source>
        <dbReference type="PROSITE-ProRule" id="PRU00284"/>
    </source>
</evidence>
<feature type="domain" description="Methyl-accepting transducer" evidence="4">
    <location>
        <begin position="1"/>
        <end position="133"/>
    </location>
</feature>
<evidence type="ECO:0000313" key="5">
    <source>
        <dbReference type="EMBL" id="MBE6833765.1"/>
    </source>
</evidence>
<comment type="similarity">
    <text evidence="2">Belongs to the methyl-accepting chemotaxis (MCP) protein family.</text>
</comment>
<dbReference type="AlphaFoldDB" id="A0A928KSJ2"/>
<dbReference type="Pfam" id="PF00015">
    <property type="entry name" value="MCPsignal"/>
    <property type="match status" value="1"/>
</dbReference>
<dbReference type="GO" id="GO:0016020">
    <property type="term" value="C:membrane"/>
    <property type="evidence" value="ECO:0007669"/>
    <property type="project" value="InterPro"/>
</dbReference>
<evidence type="ECO:0000256" key="1">
    <source>
        <dbReference type="ARBA" id="ARBA00022500"/>
    </source>
</evidence>
<dbReference type="Gene3D" id="1.10.287.950">
    <property type="entry name" value="Methyl-accepting chemotaxis protein"/>
    <property type="match status" value="1"/>
</dbReference>
<sequence>MVISATEQMERPASFVKISEQAEENMRHVESASQLVDEANQSFNLGISYMKRLEESMKEIDNASSRIGMITKVIEDIASQANILALNAAIEAVRAGAAGKGFAVVADEVLKLAAKSSEAVRQTEQLIRKSAEKKLIICNVFRFCVDWMKPQQFQKRREPGEQFHPAPASFAEKRTARSIGGADCRYETNFETRLFGSAEETGNCSFCG</sequence>
<protein>
    <recommendedName>
        <fullName evidence="4">Methyl-accepting transducer domain-containing protein</fullName>
    </recommendedName>
</protein>
<dbReference type="SMART" id="SM00283">
    <property type="entry name" value="MA"/>
    <property type="match status" value="1"/>
</dbReference>
<dbReference type="PRINTS" id="PR00260">
    <property type="entry name" value="CHEMTRNSDUCR"/>
</dbReference>
<comment type="caution">
    <text evidence="5">The sequence shown here is derived from an EMBL/GenBank/DDBJ whole genome shotgun (WGS) entry which is preliminary data.</text>
</comment>